<accession>A0A4D9DZX4</accession>
<dbReference type="Proteomes" id="UP000297703">
    <property type="component" value="Unassembled WGS sequence"/>
</dbReference>
<reference evidence="2 3" key="2">
    <citation type="submission" date="2019-04" db="EMBL/GenBank/DDBJ databases">
        <title>The genome sequence of big-headed turtle.</title>
        <authorList>
            <person name="Gong S."/>
        </authorList>
    </citation>
    <scope>NUCLEOTIDE SEQUENCE [LARGE SCALE GENOMIC DNA]</scope>
    <source>
        <strain evidence="2">DO16091913</strain>
        <tissue evidence="2">Muscle</tissue>
    </source>
</reference>
<reference evidence="2 3" key="1">
    <citation type="submission" date="2019-04" db="EMBL/GenBank/DDBJ databases">
        <title>Draft genome of the big-headed turtle Platysternon megacephalum.</title>
        <authorList>
            <person name="Gong S."/>
        </authorList>
    </citation>
    <scope>NUCLEOTIDE SEQUENCE [LARGE SCALE GENOMIC DNA]</scope>
    <source>
        <strain evidence="2">DO16091913</strain>
        <tissue evidence="2">Muscle</tissue>
    </source>
</reference>
<comment type="caution">
    <text evidence="2">The sequence shown here is derived from an EMBL/GenBank/DDBJ whole genome shotgun (WGS) entry which is preliminary data.</text>
</comment>
<dbReference type="AlphaFoldDB" id="A0A4D9DZX4"/>
<gene>
    <name evidence="2" type="ORF">DR999_PMT17359</name>
</gene>
<feature type="region of interest" description="Disordered" evidence="1">
    <location>
        <begin position="101"/>
        <end position="182"/>
    </location>
</feature>
<feature type="compositionally biased region" description="Low complexity" evidence="1">
    <location>
        <begin position="152"/>
        <end position="165"/>
    </location>
</feature>
<proteinExistence type="predicted"/>
<organism evidence="2 3">
    <name type="scientific">Platysternon megacephalum</name>
    <name type="common">big-headed turtle</name>
    <dbReference type="NCBI Taxonomy" id="55544"/>
    <lineage>
        <taxon>Eukaryota</taxon>
        <taxon>Metazoa</taxon>
        <taxon>Chordata</taxon>
        <taxon>Craniata</taxon>
        <taxon>Vertebrata</taxon>
        <taxon>Euteleostomi</taxon>
        <taxon>Archelosauria</taxon>
        <taxon>Testudinata</taxon>
        <taxon>Testudines</taxon>
        <taxon>Cryptodira</taxon>
        <taxon>Durocryptodira</taxon>
        <taxon>Testudinoidea</taxon>
        <taxon>Platysternidae</taxon>
        <taxon>Platysternon</taxon>
    </lineage>
</organism>
<protein>
    <submittedName>
        <fullName evidence="2">Ribosome biogenesis protein BOP1</fullName>
    </submittedName>
</protein>
<evidence type="ECO:0000313" key="2">
    <source>
        <dbReference type="EMBL" id="TFK00504.1"/>
    </source>
</evidence>
<feature type="compositionally biased region" description="Polar residues" evidence="1">
    <location>
        <begin position="120"/>
        <end position="129"/>
    </location>
</feature>
<sequence length="182" mass="19510">MPRETAARVWALTNPAWAASRQLTVVKYRRGSWMGSFGALPGSRELWSQAVWARSPKLFRCLIPTEINGMLELGRAAGPFPHPTTPLRTLLWVGGSPRVTESPAQLCPSHPFSQPPEPGTPSNQPQQGRLFQPTALAPKHPRALCSPGVGQAQPASPVSPSYSSAIHTARHEMSPCPAAGPA</sequence>
<dbReference type="EMBL" id="QXTE01000268">
    <property type="protein sequence ID" value="TFK00504.1"/>
    <property type="molecule type" value="Genomic_DNA"/>
</dbReference>
<name>A0A4D9DZX4_9SAUR</name>
<evidence type="ECO:0000313" key="3">
    <source>
        <dbReference type="Proteomes" id="UP000297703"/>
    </source>
</evidence>
<evidence type="ECO:0000256" key="1">
    <source>
        <dbReference type="SAM" id="MobiDB-lite"/>
    </source>
</evidence>
<keyword evidence="3" id="KW-1185">Reference proteome</keyword>